<feature type="chain" id="PRO_5006454674" description="Fibrinogen C-terminal domain-containing protein" evidence="3">
    <location>
        <begin position="21"/>
        <end position="292"/>
    </location>
</feature>
<dbReference type="PROSITE" id="PS51406">
    <property type="entry name" value="FIBRINOGEN_C_2"/>
    <property type="match status" value="1"/>
</dbReference>
<evidence type="ECO:0000256" key="2">
    <source>
        <dbReference type="SAM" id="Coils"/>
    </source>
</evidence>
<dbReference type="SMART" id="SM00186">
    <property type="entry name" value="FBG"/>
    <property type="match status" value="1"/>
</dbReference>
<sequence length="292" mass="33547">MKYSNLLVALVAFFLCVCRGESEMETSLQLQEKFNGAVDLVSSVDKLLADLETRREELQKMRESLDLGEDKSYPTSCLQKNVKHNDTLMVKVPGHGPFPVLCDCELLGLGWTVIQRRRDGLVNFYRDWNDYKTGFGSLGGDFFIGLEKLNWLTKSHPFELYIHMENFQGVKKFAKYDEFLIGDESEGFSLKFLGSFTGTAGDSLTYHKGQKFSTFDRDNDNVKSQNCAQYHIGAWWYDACLNSNLNGQYLNYESPITTISTDVNRYIKWNSFESSKPLKFVQMMIRPKFGCF</sequence>
<dbReference type="STRING" id="7217.B3MDU6"/>
<dbReference type="OrthoDB" id="7735550at2759"/>
<evidence type="ECO:0000259" key="4">
    <source>
        <dbReference type="PROSITE" id="PS51406"/>
    </source>
</evidence>
<gene>
    <name evidence="5" type="primary">Dana\GF12979</name>
    <name evidence="5" type="synonym">dana_GLEANR_12996</name>
    <name evidence="5" type="ORF">GF12979</name>
</gene>
<keyword evidence="3" id="KW-0732">Signal</keyword>
<dbReference type="KEGG" id="dan:6495823"/>
<keyword evidence="6" id="KW-1185">Reference proteome</keyword>
<feature type="coiled-coil region" evidence="2">
    <location>
        <begin position="41"/>
        <end position="68"/>
    </location>
</feature>
<dbReference type="GO" id="GO:0005615">
    <property type="term" value="C:extracellular space"/>
    <property type="evidence" value="ECO:0007669"/>
    <property type="project" value="TreeGrafter"/>
</dbReference>
<evidence type="ECO:0000313" key="5">
    <source>
        <dbReference type="EMBL" id="EDV36481.2"/>
    </source>
</evidence>
<dbReference type="PANTHER" id="PTHR19143">
    <property type="entry name" value="FIBRINOGEN/TENASCIN/ANGIOPOEITIN"/>
    <property type="match status" value="1"/>
</dbReference>
<dbReference type="Gene3D" id="3.90.215.10">
    <property type="entry name" value="Gamma Fibrinogen, chain A, domain 1"/>
    <property type="match status" value="1"/>
</dbReference>
<reference evidence="5 6" key="1">
    <citation type="journal article" date="2007" name="Nature">
        <title>Evolution of genes and genomes on the Drosophila phylogeny.</title>
        <authorList>
            <consortium name="Drosophila 12 Genomes Consortium"/>
            <person name="Clark A.G."/>
            <person name="Eisen M.B."/>
            <person name="Smith D.R."/>
            <person name="Bergman C.M."/>
            <person name="Oliver B."/>
            <person name="Markow T.A."/>
            <person name="Kaufman T.C."/>
            <person name="Kellis M."/>
            <person name="Gelbart W."/>
            <person name="Iyer V.N."/>
            <person name="Pollard D.A."/>
            <person name="Sackton T.B."/>
            <person name="Larracuente A.M."/>
            <person name="Singh N.D."/>
            <person name="Abad J.P."/>
            <person name="Abt D.N."/>
            <person name="Adryan B."/>
            <person name="Aguade M."/>
            <person name="Akashi H."/>
            <person name="Anderson W.W."/>
            <person name="Aquadro C.F."/>
            <person name="Ardell D.H."/>
            <person name="Arguello R."/>
            <person name="Artieri C.G."/>
            <person name="Barbash D.A."/>
            <person name="Barker D."/>
            <person name="Barsanti P."/>
            <person name="Batterham P."/>
            <person name="Batzoglou S."/>
            <person name="Begun D."/>
            <person name="Bhutkar A."/>
            <person name="Blanco E."/>
            <person name="Bosak S.A."/>
            <person name="Bradley R.K."/>
            <person name="Brand A.D."/>
            <person name="Brent M.R."/>
            <person name="Brooks A.N."/>
            <person name="Brown R.H."/>
            <person name="Butlin R.K."/>
            <person name="Caggese C."/>
            <person name="Calvi B.R."/>
            <person name="Bernardo de Carvalho A."/>
            <person name="Caspi A."/>
            <person name="Castrezana S."/>
            <person name="Celniker S.E."/>
            <person name="Chang J.L."/>
            <person name="Chapple C."/>
            <person name="Chatterji S."/>
            <person name="Chinwalla A."/>
            <person name="Civetta A."/>
            <person name="Clifton S.W."/>
            <person name="Comeron J.M."/>
            <person name="Costello J.C."/>
            <person name="Coyne J.A."/>
            <person name="Daub J."/>
            <person name="David R.G."/>
            <person name="Delcher A.L."/>
            <person name="Delehaunty K."/>
            <person name="Do C.B."/>
            <person name="Ebling H."/>
            <person name="Edwards K."/>
            <person name="Eickbush T."/>
            <person name="Evans J.D."/>
            <person name="Filipski A."/>
            <person name="Findeiss S."/>
            <person name="Freyhult E."/>
            <person name="Fulton L."/>
            <person name="Fulton R."/>
            <person name="Garcia A.C."/>
            <person name="Gardiner A."/>
            <person name="Garfield D.A."/>
            <person name="Garvin B.E."/>
            <person name="Gibson G."/>
            <person name="Gilbert D."/>
            <person name="Gnerre S."/>
            <person name="Godfrey J."/>
            <person name="Good R."/>
            <person name="Gotea V."/>
            <person name="Gravely B."/>
            <person name="Greenberg A.J."/>
            <person name="Griffiths-Jones S."/>
            <person name="Gross S."/>
            <person name="Guigo R."/>
            <person name="Gustafson E.A."/>
            <person name="Haerty W."/>
            <person name="Hahn M.W."/>
            <person name="Halligan D.L."/>
            <person name="Halpern A.L."/>
            <person name="Halter G.M."/>
            <person name="Han M.V."/>
            <person name="Heger A."/>
            <person name="Hillier L."/>
            <person name="Hinrichs A.S."/>
            <person name="Holmes I."/>
            <person name="Hoskins R.A."/>
            <person name="Hubisz M.J."/>
            <person name="Hultmark D."/>
            <person name="Huntley M.A."/>
            <person name="Jaffe D.B."/>
            <person name="Jagadeeshan S."/>
            <person name="Jeck W.R."/>
            <person name="Johnson J."/>
            <person name="Jones C.D."/>
            <person name="Jordan W.C."/>
            <person name="Karpen G.H."/>
            <person name="Kataoka E."/>
            <person name="Keightley P.D."/>
            <person name="Kheradpour P."/>
            <person name="Kirkness E.F."/>
            <person name="Koerich L.B."/>
            <person name="Kristiansen K."/>
            <person name="Kudrna D."/>
            <person name="Kulathinal R.J."/>
            <person name="Kumar S."/>
            <person name="Kwok R."/>
            <person name="Lander E."/>
            <person name="Langley C.H."/>
            <person name="Lapoint R."/>
            <person name="Lazzaro B.P."/>
            <person name="Lee S.J."/>
            <person name="Levesque L."/>
            <person name="Li R."/>
            <person name="Lin C.F."/>
            <person name="Lin M.F."/>
            <person name="Lindblad-Toh K."/>
            <person name="Llopart A."/>
            <person name="Long M."/>
            <person name="Low L."/>
            <person name="Lozovsky E."/>
            <person name="Lu J."/>
            <person name="Luo M."/>
            <person name="Machado C.A."/>
            <person name="Makalowski W."/>
            <person name="Marzo M."/>
            <person name="Matsuda M."/>
            <person name="Matzkin L."/>
            <person name="McAllister B."/>
            <person name="McBride C.S."/>
            <person name="McKernan B."/>
            <person name="McKernan K."/>
            <person name="Mendez-Lago M."/>
            <person name="Minx P."/>
            <person name="Mollenhauer M.U."/>
            <person name="Montooth K."/>
            <person name="Mount S.M."/>
            <person name="Mu X."/>
            <person name="Myers E."/>
            <person name="Negre B."/>
            <person name="Newfeld S."/>
            <person name="Nielsen R."/>
            <person name="Noor M.A."/>
            <person name="O'Grady P."/>
            <person name="Pachter L."/>
            <person name="Papaceit M."/>
            <person name="Parisi M.J."/>
            <person name="Parisi M."/>
            <person name="Parts L."/>
            <person name="Pedersen J.S."/>
            <person name="Pesole G."/>
            <person name="Phillippy A.M."/>
            <person name="Ponting C.P."/>
            <person name="Pop M."/>
            <person name="Porcelli D."/>
            <person name="Powell J.R."/>
            <person name="Prohaska S."/>
            <person name="Pruitt K."/>
            <person name="Puig M."/>
            <person name="Quesneville H."/>
            <person name="Ram K.R."/>
            <person name="Rand D."/>
            <person name="Rasmussen M.D."/>
            <person name="Reed L.K."/>
            <person name="Reenan R."/>
            <person name="Reily A."/>
            <person name="Remington K.A."/>
            <person name="Rieger T.T."/>
            <person name="Ritchie M.G."/>
            <person name="Robin C."/>
            <person name="Rogers Y.H."/>
            <person name="Rohde C."/>
            <person name="Rozas J."/>
            <person name="Rubenfield M.J."/>
            <person name="Ruiz A."/>
            <person name="Russo S."/>
            <person name="Salzberg S.L."/>
            <person name="Sanchez-Gracia A."/>
            <person name="Saranga D.J."/>
            <person name="Sato H."/>
            <person name="Schaeffer S.W."/>
            <person name="Schatz M.C."/>
            <person name="Schlenke T."/>
            <person name="Schwartz R."/>
            <person name="Segarra C."/>
            <person name="Singh R.S."/>
            <person name="Sirot L."/>
            <person name="Sirota M."/>
            <person name="Sisneros N.B."/>
            <person name="Smith C.D."/>
            <person name="Smith T.F."/>
            <person name="Spieth J."/>
            <person name="Stage D.E."/>
            <person name="Stark A."/>
            <person name="Stephan W."/>
            <person name="Strausberg R.L."/>
            <person name="Strempel S."/>
            <person name="Sturgill D."/>
            <person name="Sutton G."/>
            <person name="Sutton G.G."/>
            <person name="Tao W."/>
            <person name="Teichmann S."/>
            <person name="Tobari Y.N."/>
            <person name="Tomimura Y."/>
            <person name="Tsolas J.M."/>
            <person name="Valente V.L."/>
            <person name="Venter E."/>
            <person name="Venter J.C."/>
            <person name="Vicario S."/>
            <person name="Vieira F.G."/>
            <person name="Vilella A.J."/>
            <person name="Villasante A."/>
            <person name="Walenz B."/>
            <person name="Wang J."/>
            <person name="Wasserman M."/>
            <person name="Watts T."/>
            <person name="Wilson D."/>
            <person name="Wilson R.K."/>
            <person name="Wing R.A."/>
            <person name="Wolfner M.F."/>
            <person name="Wong A."/>
            <person name="Wong G.K."/>
            <person name="Wu C.I."/>
            <person name="Wu G."/>
            <person name="Yamamoto D."/>
            <person name="Yang H.P."/>
            <person name="Yang S.P."/>
            <person name="Yorke J.A."/>
            <person name="Yoshida K."/>
            <person name="Zdobnov E."/>
            <person name="Zhang P."/>
            <person name="Zhang Y."/>
            <person name="Zimin A.V."/>
            <person name="Baldwin J."/>
            <person name="Abdouelleil A."/>
            <person name="Abdulkadir J."/>
            <person name="Abebe A."/>
            <person name="Abera B."/>
            <person name="Abreu J."/>
            <person name="Acer S.C."/>
            <person name="Aftuck L."/>
            <person name="Alexander A."/>
            <person name="An P."/>
            <person name="Anderson E."/>
            <person name="Anderson S."/>
            <person name="Arachi H."/>
            <person name="Azer M."/>
            <person name="Bachantsang P."/>
            <person name="Barry A."/>
            <person name="Bayul T."/>
            <person name="Berlin A."/>
            <person name="Bessette D."/>
            <person name="Bloom T."/>
            <person name="Blye J."/>
            <person name="Boguslavskiy L."/>
            <person name="Bonnet C."/>
            <person name="Boukhgalter B."/>
            <person name="Bourzgui I."/>
            <person name="Brown A."/>
            <person name="Cahill P."/>
            <person name="Channer S."/>
            <person name="Cheshatsang Y."/>
            <person name="Chuda L."/>
            <person name="Citroen M."/>
            <person name="Collymore A."/>
            <person name="Cooke P."/>
            <person name="Costello M."/>
            <person name="D'Aco K."/>
            <person name="Daza R."/>
            <person name="De Haan G."/>
            <person name="DeGray S."/>
            <person name="DeMaso C."/>
            <person name="Dhargay N."/>
            <person name="Dooley K."/>
            <person name="Dooley E."/>
            <person name="Doricent M."/>
            <person name="Dorje P."/>
            <person name="Dorjee K."/>
            <person name="Dupes A."/>
            <person name="Elong R."/>
            <person name="Falk J."/>
            <person name="Farina A."/>
            <person name="Faro S."/>
            <person name="Ferguson D."/>
            <person name="Fisher S."/>
            <person name="Foley C.D."/>
            <person name="Franke A."/>
            <person name="Friedrich D."/>
            <person name="Gadbois L."/>
            <person name="Gearin G."/>
            <person name="Gearin C.R."/>
            <person name="Giannoukos G."/>
            <person name="Goode T."/>
            <person name="Graham J."/>
            <person name="Grandbois E."/>
            <person name="Grewal S."/>
            <person name="Gyaltsen K."/>
            <person name="Hafez N."/>
            <person name="Hagos B."/>
            <person name="Hall J."/>
            <person name="Henson C."/>
            <person name="Hollinger A."/>
            <person name="Honan T."/>
            <person name="Huard M.D."/>
            <person name="Hughes L."/>
            <person name="Hurhula B."/>
            <person name="Husby M.E."/>
            <person name="Kamat A."/>
            <person name="Kanga B."/>
            <person name="Kashin S."/>
            <person name="Khazanovich D."/>
            <person name="Kisner P."/>
            <person name="Lance K."/>
            <person name="Lara M."/>
            <person name="Lee W."/>
            <person name="Lennon N."/>
            <person name="Letendre F."/>
            <person name="LeVine R."/>
            <person name="Lipovsky A."/>
            <person name="Liu X."/>
            <person name="Liu J."/>
            <person name="Liu S."/>
            <person name="Lokyitsang T."/>
            <person name="Lokyitsang Y."/>
            <person name="Lubonja R."/>
            <person name="Lui A."/>
            <person name="MacDonald P."/>
            <person name="Magnisalis V."/>
            <person name="Maru K."/>
            <person name="Matthews C."/>
            <person name="McCusker W."/>
            <person name="McDonough S."/>
            <person name="Mehta T."/>
            <person name="Meldrim J."/>
            <person name="Meneus L."/>
            <person name="Mihai O."/>
            <person name="Mihalev A."/>
            <person name="Mihova T."/>
            <person name="Mittelman R."/>
            <person name="Mlenga V."/>
            <person name="Montmayeur A."/>
            <person name="Mulrain L."/>
            <person name="Navidi A."/>
            <person name="Naylor J."/>
            <person name="Negash T."/>
            <person name="Nguyen T."/>
            <person name="Nguyen N."/>
            <person name="Nicol R."/>
            <person name="Norbu C."/>
            <person name="Norbu N."/>
            <person name="Novod N."/>
            <person name="O'Neill B."/>
            <person name="Osman S."/>
            <person name="Markiewicz E."/>
            <person name="Oyono O.L."/>
            <person name="Patti C."/>
            <person name="Phunkhang P."/>
            <person name="Pierre F."/>
            <person name="Priest M."/>
            <person name="Raghuraman S."/>
            <person name="Rege F."/>
            <person name="Reyes R."/>
            <person name="Rise C."/>
            <person name="Rogov P."/>
            <person name="Ross K."/>
            <person name="Ryan E."/>
            <person name="Settipalli S."/>
            <person name="Shea T."/>
            <person name="Sherpa N."/>
            <person name="Shi L."/>
            <person name="Shih D."/>
            <person name="Sparrow T."/>
            <person name="Spaulding J."/>
            <person name="Stalker J."/>
            <person name="Stange-Thomann N."/>
            <person name="Stavropoulos S."/>
            <person name="Stone C."/>
            <person name="Strader C."/>
            <person name="Tesfaye S."/>
            <person name="Thomson T."/>
            <person name="Thoulutsang Y."/>
            <person name="Thoulutsang D."/>
            <person name="Topham K."/>
            <person name="Topping I."/>
            <person name="Tsamla T."/>
            <person name="Vassiliev H."/>
            <person name="Vo A."/>
            <person name="Wangchuk T."/>
            <person name="Wangdi T."/>
            <person name="Weiand M."/>
            <person name="Wilkinson J."/>
            <person name="Wilson A."/>
            <person name="Yadav S."/>
            <person name="Young G."/>
            <person name="Yu Q."/>
            <person name="Zembek L."/>
            <person name="Zhong D."/>
            <person name="Zimmer A."/>
            <person name="Zwirko Z."/>
            <person name="Jaffe D.B."/>
            <person name="Alvarez P."/>
            <person name="Brockman W."/>
            <person name="Butler J."/>
            <person name="Chin C."/>
            <person name="Gnerre S."/>
            <person name="Grabherr M."/>
            <person name="Kleber M."/>
            <person name="Mauceli E."/>
            <person name="MacCallum I."/>
        </authorList>
    </citation>
    <scope>NUCLEOTIDE SEQUENCE [LARGE SCALE GENOMIC DNA]</scope>
    <source>
        <strain evidence="6">Tucson 14024-0371.13</strain>
    </source>
</reference>
<dbReference type="Proteomes" id="UP000007801">
    <property type="component" value="Unassembled WGS sequence"/>
</dbReference>
<organism evidence="5 6">
    <name type="scientific">Drosophila ananassae</name>
    <name type="common">Fruit fly</name>
    <dbReference type="NCBI Taxonomy" id="7217"/>
    <lineage>
        <taxon>Eukaryota</taxon>
        <taxon>Metazoa</taxon>
        <taxon>Ecdysozoa</taxon>
        <taxon>Arthropoda</taxon>
        <taxon>Hexapoda</taxon>
        <taxon>Insecta</taxon>
        <taxon>Pterygota</taxon>
        <taxon>Neoptera</taxon>
        <taxon>Endopterygota</taxon>
        <taxon>Diptera</taxon>
        <taxon>Brachycera</taxon>
        <taxon>Muscomorpha</taxon>
        <taxon>Ephydroidea</taxon>
        <taxon>Drosophilidae</taxon>
        <taxon>Drosophila</taxon>
        <taxon>Sophophora</taxon>
    </lineage>
</organism>
<dbReference type="InterPro" id="IPR050373">
    <property type="entry name" value="Fibrinogen_C-term_domain"/>
</dbReference>
<accession>B3MDU6</accession>
<keyword evidence="2" id="KW-0175">Coiled coil</keyword>
<dbReference type="InterPro" id="IPR036056">
    <property type="entry name" value="Fibrinogen-like_C"/>
</dbReference>
<dbReference type="HOGENOM" id="CLU_038628_1_2_1"/>
<protein>
    <recommendedName>
        <fullName evidence="4">Fibrinogen C-terminal domain-containing protein</fullName>
    </recommendedName>
</protein>
<dbReference type="InterPro" id="IPR020837">
    <property type="entry name" value="Fibrinogen_CS"/>
</dbReference>
<name>B3MDU6_DROAN</name>
<feature type="domain" description="Fibrinogen C-terminal" evidence="4">
    <location>
        <begin position="68"/>
        <end position="289"/>
    </location>
</feature>
<dbReference type="PROSITE" id="PS00514">
    <property type="entry name" value="FIBRINOGEN_C_1"/>
    <property type="match status" value="1"/>
</dbReference>
<dbReference type="EMBL" id="CH902619">
    <property type="protein sequence ID" value="EDV36481.2"/>
    <property type="molecule type" value="Genomic_DNA"/>
</dbReference>
<keyword evidence="1" id="KW-1015">Disulfide bond</keyword>
<dbReference type="AlphaFoldDB" id="B3MDU6"/>
<dbReference type="InParanoid" id="B3MDU6"/>
<evidence type="ECO:0000256" key="3">
    <source>
        <dbReference type="SAM" id="SignalP"/>
    </source>
</evidence>
<dbReference type="SUPFAM" id="SSF56496">
    <property type="entry name" value="Fibrinogen C-terminal domain-like"/>
    <property type="match status" value="1"/>
</dbReference>
<dbReference type="InterPro" id="IPR014716">
    <property type="entry name" value="Fibrinogen_a/b/g_C_1"/>
</dbReference>
<dbReference type="CDD" id="cd00087">
    <property type="entry name" value="FReD"/>
    <property type="match status" value="1"/>
</dbReference>
<dbReference type="InterPro" id="IPR002181">
    <property type="entry name" value="Fibrinogen_a/b/g_C_dom"/>
</dbReference>
<evidence type="ECO:0000256" key="1">
    <source>
        <dbReference type="ARBA" id="ARBA00023157"/>
    </source>
</evidence>
<dbReference type="PANTHER" id="PTHR19143:SF458">
    <property type="entry name" value="FIBRINOGEN C-TERMINAL DOMAIN-CONTAINING PROTEIN-RELATED"/>
    <property type="match status" value="1"/>
</dbReference>
<proteinExistence type="predicted"/>
<feature type="signal peptide" evidence="3">
    <location>
        <begin position="1"/>
        <end position="20"/>
    </location>
</feature>
<evidence type="ECO:0000313" key="6">
    <source>
        <dbReference type="Proteomes" id="UP000007801"/>
    </source>
</evidence>
<dbReference type="Pfam" id="PF00147">
    <property type="entry name" value="Fibrinogen_C"/>
    <property type="match status" value="1"/>
</dbReference>
<dbReference type="GeneID" id="6495823"/>